<protein>
    <submittedName>
        <fullName evidence="2 4">Uncharacterized protein</fullName>
    </submittedName>
</protein>
<reference evidence="4" key="1">
    <citation type="submission" date="2017-02" db="UniProtKB">
        <authorList>
            <consortium name="WormBaseParasite"/>
        </authorList>
    </citation>
    <scope>IDENTIFICATION</scope>
</reference>
<gene>
    <name evidence="2" type="ORF">HPLM_LOCUS13827</name>
</gene>
<reference evidence="2 3" key="2">
    <citation type="submission" date="2018-11" db="EMBL/GenBank/DDBJ databases">
        <authorList>
            <consortium name="Pathogen Informatics"/>
        </authorList>
    </citation>
    <scope>NUCLEOTIDE SEQUENCE [LARGE SCALE GENOMIC DNA]</scope>
    <source>
        <strain evidence="2 3">MHpl1</strain>
    </source>
</reference>
<organism evidence="4">
    <name type="scientific">Haemonchus placei</name>
    <name type="common">Barber's pole worm</name>
    <dbReference type="NCBI Taxonomy" id="6290"/>
    <lineage>
        <taxon>Eukaryota</taxon>
        <taxon>Metazoa</taxon>
        <taxon>Ecdysozoa</taxon>
        <taxon>Nematoda</taxon>
        <taxon>Chromadorea</taxon>
        <taxon>Rhabditida</taxon>
        <taxon>Rhabditina</taxon>
        <taxon>Rhabditomorpha</taxon>
        <taxon>Strongyloidea</taxon>
        <taxon>Trichostrongylidae</taxon>
        <taxon>Haemonchus</taxon>
    </lineage>
</organism>
<evidence type="ECO:0000256" key="1">
    <source>
        <dbReference type="SAM" id="MobiDB-lite"/>
    </source>
</evidence>
<dbReference type="Proteomes" id="UP000268014">
    <property type="component" value="Unassembled WGS sequence"/>
</dbReference>
<proteinExistence type="predicted"/>
<dbReference type="AlphaFoldDB" id="A0A0N4WQV7"/>
<feature type="region of interest" description="Disordered" evidence="1">
    <location>
        <begin position="1"/>
        <end position="28"/>
    </location>
</feature>
<accession>A0A0N4WQV7</accession>
<evidence type="ECO:0000313" key="4">
    <source>
        <dbReference type="WBParaSite" id="HPLM_0001383501-mRNA-1"/>
    </source>
</evidence>
<dbReference type="EMBL" id="UZAF01018351">
    <property type="protein sequence ID" value="VDO50758.1"/>
    <property type="molecule type" value="Genomic_DNA"/>
</dbReference>
<sequence>MPRATRSEVNSLACDPSSTKSLQSLNNSSVQLDTTPDFARMTTTELLKAITARNTDPVTNEMLCALADKIPRKFSEFVESEKRERSLVFAGS</sequence>
<evidence type="ECO:0000313" key="3">
    <source>
        <dbReference type="Proteomes" id="UP000268014"/>
    </source>
</evidence>
<name>A0A0N4WQV7_HAEPC</name>
<evidence type="ECO:0000313" key="2">
    <source>
        <dbReference type="EMBL" id="VDO50758.1"/>
    </source>
</evidence>
<dbReference type="WBParaSite" id="HPLM_0001383501-mRNA-1">
    <property type="protein sequence ID" value="HPLM_0001383501-mRNA-1"/>
    <property type="gene ID" value="HPLM_0001383501"/>
</dbReference>
<keyword evidence="3" id="KW-1185">Reference proteome</keyword>